<evidence type="ECO:0000313" key="4">
    <source>
        <dbReference type="Proteomes" id="UP000014073"/>
    </source>
</evidence>
<feature type="transmembrane region" description="Helical" evidence="1">
    <location>
        <begin position="204"/>
        <end position="222"/>
    </location>
</feature>
<evidence type="ECO:0000256" key="1">
    <source>
        <dbReference type="SAM" id="Phobius"/>
    </source>
</evidence>
<feature type="domain" description="DUF5683" evidence="2">
    <location>
        <begin position="99"/>
        <end position="263"/>
    </location>
</feature>
<dbReference type="AlphaFoldDB" id="S0FAP2"/>
<keyword evidence="1" id="KW-0472">Membrane</keyword>
<dbReference type="InterPro" id="IPR043738">
    <property type="entry name" value="DUF5683"/>
</dbReference>
<accession>S0FAP2</accession>
<proteinExistence type="predicted"/>
<evidence type="ECO:0000313" key="3">
    <source>
        <dbReference type="EMBL" id="EEF77120.1"/>
    </source>
</evidence>
<name>S0FAP2_9BACT</name>
<sequence length="263" mass="29990">MKRQKQTYLGYLFLFLWLLTGFAGEVQAQRALKHRTGQLTADSIRMQHVTDSLALLDTLSLQRQQQIDALEAPVDTAALASQSDSIQKAAQKKVKEKWIPNSNKSVWLALAIPGAGQIYNRKYWKLPIIYGGFVGCAYALTWNGKMYKDYSQAYQDIMSDNPNNNSYMDFLPASTTPEEVQKNLASYQERFKKKKDTYRRYRDLSIFAFIGVYLLSVIDAYVDAELSDFDISKDLGMKLEPAVFNDAFRNRPQGVGLQCSIKF</sequence>
<keyword evidence="4" id="KW-1185">Reference proteome</keyword>
<feature type="transmembrane region" description="Helical" evidence="1">
    <location>
        <begin position="123"/>
        <end position="142"/>
    </location>
</feature>
<dbReference type="STRING" id="547042.BACCOPRO_02632"/>
<keyword evidence="1" id="KW-0812">Transmembrane</keyword>
<evidence type="ECO:0000259" key="2">
    <source>
        <dbReference type="Pfam" id="PF18935"/>
    </source>
</evidence>
<dbReference type="RefSeq" id="WP_008143842.1">
    <property type="nucleotide sequence ID" value="NZ_EQ973645.1"/>
</dbReference>
<dbReference type="Proteomes" id="UP000014073">
    <property type="component" value="Unassembled WGS sequence"/>
</dbReference>
<comment type="caution">
    <text evidence="3">The sequence shown here is derived from an EMBL/GenBank/DDBJ whole genome shotgun (WGS) entry which is preliminary data.</text>
</comment>
<protein>
    <recommendedName>
        <fullName evidence="2">DUF5683 domain-containing protein</fullName>
    </recommendedName>
</protein>
<dbReference type="HOGENOM" id="CLU_060256_0_1_10"/>
<organism evidence="3 4">
    <name type="scientific">Phocaeicola coprophilus DSM 18228 = JCM 13818</name>
    <dbReference type="NCBI Taxonomy" id="547042"/>
    <lineage>
        <taxon>Bacteria</taxon>
        <taxon>Pseudomonadati</taxon>
        <taxon>Bacteroidota</taxon>
        <taxon>Bacteroidia</taxon>
        <taxon>Bacteroidales</taxon>
        <taxon>Bacteroidaceae</taxon>
        <taxon>Phocaeicola</taxon>
    </lineage>
</organism>
<dbReference type="GeneID" id="78405819"/>
<dbReference type="Pfam" id="PF18935">
    <property type="entry name" value="DUF5683"/>
    <property type="match status" value="1"/>
</dbReference>
<dbReference type="eggNOG" id="ENOG5031KKX">
    <property type="taxonomic scope" value="Bacteria"/>
</dbReference>
<gene>
    <name evidence="3" type="ORF">BACCOPRO_02632</name>
</gene>
<dbReference type="EMBL" id="ACBW01000169">
    <property type="protein sequence ID" value="EEF77120.1"/>
    <property type="molecule type" value="Genomic_DNA"/>
</dbReference>
<keyword evidence="1" id="KW-1133">Transmembrane helix</keyword>
<reference evidence="3 4" key="1">
    <citation type="submission" date="2008-12" db="EMBL/GenBank/DDBJ databases">
        <authorList>
            <person name="Fulton L."/>
            <person name="Clifton S."/>
            <person name="Fulton B."/>
            <person name="Xu J."/>
            <person name="Minx P."/>
            <person name="Pepin K.H."/>
            <person name="Johnson M."/>
            <person name="Bhonagiri V."/>
            <person name="Nash W.E."/>
            <person name="Mardis E.R."/>
            <person name="Wilson R.K."/>
        </authorList>
    </citation>
    <scope>NUCLEOTIDE SEQUENCE [LARGE SCALE GENOMIC DNA]</scope>
    <source>
        <strain evidence="3 4">DSM 18228</strain>
    </source>
</reference>